<keyword evidence="1" id="KW-0812">Transmembrane</keyword>
<sequence>MNAGEKSHKQLVSIIAIVLGSLFVIVFSFVGNSVKASSMQDMINSNNLLSSSMITKKTEASSDVSAFATTEYNGTFGDCTWDIDSGGILTIHPGILGAGQGNWSTYADSITSVVVEEGVIANANSSYLFSDLTNATTMDLSKLDVSHVIDMSYLLYKCSNLTEVGDISSWDTKNTTDMGHLFDYTNIISLNLSNWDTSNATDFAFMFGDMSNLNDVHGKFDTSNVKNMYGMFYADTLLTDIDLDIENWDVSKTSDFGFMFRICSSLKSIGDLSNWDTQSAQTFYGMFQADKNLENLNVSNFKTDNVTNLAAMFSGCSKLNIVVGTNWNTDKVRDMSSVFNSSPNIRPDVSSWDTSNVTDMGSLFNGVKSANIDVSNWNTKKVTNMYQLFNGSGVVNLDVSNWDTSNVRNMSRMFTGCDATVLNLQGFDTSNVTDMSNMFRLMSNLVELDINPDKFSTHVVKDMSNMFDGDSSLTYIDMSKFDTSNATNMSRMFTGMTKLDNIDLGSFDISKVTSMEAMFAGCESLRVMDLSSWDTGKVTDMKHFFPGSSPNVTSAVGTPTKLWKVIMGSHTKVTTDAGMPDAPSNDTLIDDPKTTESYYSISPKWQIVGNGTDHDPQGRPVSSADIVDKYASGIADPETYVWQQSTFIDTELTVPNLVFGRSAPAQGMTHRQDPNWALTVTNDTYPASSVHSDILVNISKPLTSENGDVIDGVLLFRKDNDVKDDKIVDSNPINIYSKTFPMDDTEISWDRNHGFLMNFNDETIKTGNYSGTLTWTLQNSL</sequence>
<dbReference type="Gene3D" id="3.80.10.10">
    <property type="entry name" value="Ribonuclease Inhibitor"/>
    <property type="match status" value="2"/>
</dbReference>
<gene>
    <name evidence="2" type="ORF">ACFQ42_11325</name>
</gene>
<dbReference type="SUPFAM" id="SSF52058">
    <property type="entry name" value="L domain-like"/>
    <property type="match status" value="1"/>
</dbReference>
<dbReference type="InterPro" id="IPR032675">
    <property type="entry name" value="LRR_dom_sf"/>
</dbReference>
<evidence type="ECO:0000313" key="3">
    <source>
        <dbReference type="Proteomes" id="UP001597251"/>
    </source>
</evidence>
<dbReference type="NCBIfam" id="TIGR02167">
    <property type="entry name" value="Liste_lipo_26"/>
    <property type="match status" value="11"/>
</dbReference>
<keyword evidence="3" id="KW-1185">Reference proteome</keyword>
<feature type="transmembrane region" description="Helical" evidence="1">
    <location>
        <begin position="12"/>
        <end position="30"/>
    </location>
</feature>
<dbReference type="RefSeq" id="WP_125675580.1">
    <property type="nucleotide sequence ID" value="NZ_JBHTOI010000049.1"/>
</dbReference>
<comment type="caution">
    <text evidence="2">The sequence shown here is derived from an EMBL/GenBank/DDBJ whole genome shotgun (WGS) entry which is preliminary data.</text>
</comment>
<evidence type="ECO:0000313" key="2">
    <source>
        <dbReference type="EMBL" id="MFD1419334.1"/>
    </source>
</evidence>
<proteinExistence type="predicted"/>
<dbReference type="Proteomes" id="UP001597251">
    <property type="component" value="Unassembled WGS sequence"/>
</dbReference>
<dbReference type="InterPro" id="IPR005046">
    <property type="entry name" value="DUF285"/>
</dbReference>
<evidence type="ECO:0000256" key="1">
    <source>
        <dbReference type="SAM" id="Phobius"/>
    </source>
</evidence>
<name>A0ABW4BVT4_9LACO</name>
<protein>
    <submittedName>
        <fullName evidence="2">BspA family leucine-rich repeat surface protein</fullName>
    </submittedName>
</protein>
<keyword evidence="1" id="KW-0472">Membrane</keyword>
<reference evidence="3" key="1">
    <citation type="journal article" date="2019" name="Int. J. Syst. Evol. Microbiol.">
        <title>The Global Catalogue of Microorganisms (GCM) 10K type strain sequencing project: providing services to taxonomists for standard genome sequencing and annotation.</title>
        <authorList>
            <consortium name="The Broad Institute Genomics Platform"/>
            <consortium name="The Broad Institute Genome Sequencing Center for Infectious Disease"/>
            <person name="Wu L."/>
            <person name="Ma J."/>
        </authorList>
    </citation>
    <scope>NUCLEOTIDE SEQUENCE [LARGE SCALE GENOMIC DNA]</scope>
    <source>
        <strain evidence="3">CCM 8936</strain>
    </source>
</reference>
<dbReference type="InterPro" id="IPR011889">
    <property type="entry name" value="Liste_lipo_26"/>
</dbReference>
<accession>A0ABW4BVT4</accession>
<keyword evidence="1" id="KW-1133">Transmembrane helix</keyword>
<organism evidence="2 3">
    <name type="scientific">Companilactobacillus keshanensis</name>
    <dbReference type="NCBI Taxonomy" id="2486003"/>
    <lineage>
        <taxon>Bacteria</taxon>
        <taxon>Bacillati</taxon>
        <taxon>Bacillota</taxon>
        <taxon>Bacilli</taxon>
        <taxon>Lactobacillales</taxon>
        <taxon>Lactobacillaceae</taxon>
        <taxon>Companilactobacillus</taxon>
    </lineage>
</organism>
<dbReference type="Pfam" id="PF03382">
    <property type="entry name" value="DUF285"/>
    <property type="match status" value="3"/>
</dbReference>
<dbReference type="EMBL" id="JBHTOI010000049">
    <property type="protein sequence ID" value="MFD1419334.1"/>
    <property type="molecule type" value="Genomic_DNA"/>
</dbReference>